<sequence length="199" mass="23158">MPPKKKKGKGKGKKKKKDDASLELEDKYKKTMTEIEALKDHLAIRKEIARKSQSMGNMMKSRMADAQKDMEEHKEDQKAINSEMALAYKSMQTTLQLKVHTLDMKLMQTEAKLKETEKKLRETEDEKERITREKDEEIEKLNLNIRVMEKEYIRILDESLNALVTKIDGAKSKWEMSGSNLQARNKQNLLELGLHPLDI</sequence>
<comment type="subcellular location">
    <subcellularLocation>
        <location evidence="2">Cytoplasm</location>
        <location evidence="2">Cytoskeleton</location>
        <location evidence="2">Flagellum axoneme</location>
    </subcellularLocation>
</comment>
<keyword evidence="4" id="KW-0963">Cytoplasm</keyword>
<evidence type="ECO:0000256" key="6">
    <source>
        <dbReference type="ARBA" id="ARBA00023054"/>
    </source>
</evidence>
<dbReference type="InterPro" id="IPR033585">
    <property type="entry name" value="DRC12-like"/>
</dbReference>
<evidence type="ECO:0000256" key="4">
    <source>
        <dbReference type="ARBA" id="ARBA00022490"/>
    </source>
</evidence>
<organism evidence="13 14">
    <name type="scientific">Mizuhopecten yessoensis</name>
    <name type="common">Japanese scallop</name>
    <name type="synonym">Patinopecten yessoensis</name>
    <dbReference type="NCBI Taxonomy" id="6573"/>
    <lineage>
        <taxon>Eukaryota</taxon>
        <taxon>Metazoa</taxon>
        <taxon>Spiralia</taxon>
        <taxon>Lophotrochozoa</taxon>
        <taxon>Mollusca</taxon>
        <taxon>Bivalvia</taxon>
        <taxon>Autobranchia</taxon>
        <taxon>Pteriomorphia</taxon>
        <taxon>Pectinida</taxon>
        <taxon>Pectinoidea</taxon>
        <taxon>Pectinidae</taxon>
        <taxon>Mizuhopecten</taxon>
    </lineage>
</organism>
<comment type="similarity">
    <text evidence="10">Belongs to the DRC12 family.</text>
</comment>
<evidence type="ECO:0000256" key="8">
    <source>
        <dbReference type="ARBA" id="ARBA00023212"/>
    </source>
</evidence>
<feature type="compositionally biased region" description="Basic residues" evidence="12">
    <location>
        <begin position="1"/>
        <end position="16"/>
    </location>
</feature>
<evidence type="ECO:0000256" key="5">
    <source>
        <dbReference type="ARBA" id="ARBA00022846"/>
    </source>
</evidence>
<evidence type="ECO:0000256" key="10">
    <source>
        <dbReference type="ARBA" id="ARBA00044754"/>
    </source>
</evidence>
<dbReference type="OrthoDB" id="10264405at2759"/>
<comment type="function">
    <text evidence="1">Component of the nexin-dynein regulatory complex (N-DRC), a key regulator of ciliary/flagellar motility which maintains the alignment and integrity of the distal axoneme and regulates microtubule sliding in motile axonemes.</text>
</comment>
<evidence type="ECO:0000256" key="9">
    <source>
        <dbReference type="ARBA" id="ARBA00023273"/>
    </source>
</evidence>
<keyword evidence="7" id="KW-0969">Cilium</keyword>
<proteinExistence type="inferred from homology"/>
<keyword evidence="5" id="KW-0282">Flagellum</keyword>
<evidence type="ECO:0000256" key="2">
    <source>
        <dbReference type="ARBA" id="ARBA00004611"/>
    </source>
</evidence>
<dbReference type="AlphaFoldDB" id="A0A210PUC0"/>
<feature type="region of interest" description="Disordered" evidence="12">
    <location>
        <begin position="1"/>
        <end position="24"/>
    </location>
</feature>
<dbReference type="Proteomes" id="UP000242188">
    <property type="component" value="Unassembled WGS sequence"/>
</dbReference>
<dbReference type="EMBL" id="NEDP02005490">
    <property type="protein sequence ID" value="OWF40052.1"/>
    <property type="molecule type" value="Genomic_DNA"/>
</dbReference>
<dbReference type="PANTHER" id="PTHR28656">
    <property type="entry name" value="COILED-COIL DOMAIN-CONTAINING PROTEIN 153"/>
    <property type="match status" value="1"/>
</dbReference>
<gene>
    <name evidence="13" type="ORF">KP79_PYT22103</name>
</gene>
<keyword evidence="14" id="KW-1185">Reference proteome</keyword>
<keyword evidence="8" id="KW-0206">Cytoskeleton</keyword>
<evidence type="ECO:0000256" key="1">
    <source>
        <dbReference type="ARBA" id="ARBA00003029"/>
    </source>
</evidence>
<evidence type="ECO:0000313" key="13">
    <source>
        <dbReference type="EMBL" id="OWF40052.1"/>
    </source>
</evidence>
<dbReference type="STRING" id="6573.A0A210PUC0"/>
<evidence type="ECO:0000256" key="12">
    <source>
        <dbReference type="SAM" id="MobiDB-lite"/>
    </source>
</evidence>
<comment type="caution">
    <text evidence="13">The sequence shown here is derived from an EMBL/GenBank/DDBJ whole genome shotgun (WGS) entry which is preliminary data.</text>
</comment>
<evidence type="ECO:0000256" key="3">
    <source>
        <dbReference type="ARBA" id="ARBA00011248"/>
    </source>
</evidence>
<keyword evidence="6" id="KW-0175">Coiled coil</keyword>
<evidence type="ECO:0000313" key="14">
    <source>
        <dbReference type="Proteomes" id="UP000242188"/>
    </source>
</evidence>
<name>A0A210PUC0_MIZYE</name>
<evidence type="ECO:0000256" key="11">
    <source>
        <dbReference type="ARBA" id="ARBA00044800"/>
    </source>
</evidence>
<protein>
    <recommendedName>
        <fullName evidence="11">Dynein regulatory complex protein 12</fullName>
    </recommendedName>
</protein>
<evidence type="ECO:0000256" key="7">
    <source>
        <dbReference type="ARBA" id="ARBA00023069"/>
    </source>
</evidence>
<comment type="subunit">
    <text evidence="3">Component of the nexin-dynein regulatory complex (N-DRC).</text>
</comment>
<reference evidence="13 14" key="1">
    <citation type="journal article" date="2017" name="Nat. Ecol. Evol.">
        <title>Scallop genome provides insights into evolution of bilaterian karyotype and development.</title>
        <authorList>
            <person name="Wang S."/>
            <person name="Zhang J."/>
            <person name="Jiao W."/>
            <person name="Li J."/>
            <person name="Xun X."/>
            <person name="Sun Y."/>
            <person name="Guo X."/>
            <person name="Huan P."/>
            <person name="Dong B."/>
            <person name="Zhang L."/>
            <person name="Hu X."/>
            <person name="Sun X."/>
            <person name="Wang J."/>
            <person name="Zhao C."/>
            <person name="Wang Y."/>
            <person name="Wang D."/>
            <person name="Huang X."/>
            <person name="Wang R."/>
            <person name="Lv J."/>
            <person name="Li Y."/>
            <person name="Zhang Z."/>
            <person name="Liu B."/>
            <person name="Lu W."/>
            <person name="Hui Y."/>
            <person name="Liang J."/>
            <person name="Zhou Z."/>
            <person name="Hou R."/>
            <person name="Li X."/>
            <person name="Liu Y."/>
            <person name="Li H."/>
            <person name="Ning X."/>
            <person name="Lin Y."/>
            <person name="Zhao L."/>
            <person name="Xing Q."/>
            <person name="Dou J."/>
            <person name="Li Y."/>
            <person name="Mao J."/>
            <person name="Guo H."/>
            <person name="Dou H."/>
            <person name="Li T."/>
            <person name="Mu C."/>
            <person name="Jiang W."/>
            <person name="Fu Q."/>
            <person name="Fu X."/>
            <person name="Miao Y."/>
            <person name="Liu J."/>
            <person name="Yu Q."/>
            <person name="Li R."/>
            <person name="Liao H."/>
            <person name="Li X."/>
            <person name="Kong Y."/>
            <person name="Jiang Z."/>
            <person name="Chourrout D."/>
            <person name="Li R."/>
            <person name="Bao Z."/>
        </authorList>
    </citation>
    <scope>NUCLEOTIDE SEQUENCE [LARGE SCALE GENOMIC DNA]</scope>
    <source>
        <strain evidence="13 14">PY_sf001</strain>
    </source>
</reference>
<dbReference type="PANTHER" id="PTHR28656:SF1">
    <property type="entry name" value="COILED-COIL DOMAIN-CONTAINING PROTEIN 153"/>
    <property type="match status" value="1"/>
</dbReference>
<keyword evidence="9" id="KW-0966">Cell projection</keyword>
<accession>A0A210PUC0</accession>